<dbReference type="GO" id="GO:0032259">
    <property type="term" value="P:methylation"/>
    <property type="evidence" value="ECO:0007669"/>
    <property type="project" value="UniProtKB-KW"/>
</dbReference>
<keyword evidence="3 8" id="KW-0489">Methyltransferase</keyword>
<evidence type="ECO:0000259" key="7">
    <source>
        <dbReference type="Pfam" id="PF01555"/>
    </source>
</evidence>
<dbReference type="HOGENOM" id="CLU_013151_0_0_6"/>
<evidence type="ECO:0000313" key="8">
    <source>
        <dbReference type="EMBL" id="CBG37640.1"/>
    </source>
</evidence>
<dbReference type="SUPFAM" id="SSF53335">
    <property type="entry name" value="S-adenosyl-L-methionine-dependent methyltransferases"/>
    <property type="match status" value="1"/>
</dbReference>
<evidence type="ECO:0000313" key="9">
    <source>
        <dbReference type="Proteomes" id="UP000001407"/>
    </source>
</evidence>
<dbReference type="PATRIC" id="fig|216592.3.peg.5013"/>
<evidence type="ECO:0000256" key="6">
    <source>
        <dbReference type="ARBA" id="ARBA00047942"/>
    </source>
</evidence>
<organism evidence="8 9">
    <name type="scientific">Escherichia coli O44:H18 (strain 042 / EAEC)</name>
    <dbReference type="NCBI Taxonomy" id="216592"/>
    <lineage>
        <taxon>Bacteria</taxon>
        <taxon>Pseudomonadati</taxon>
        <taxon>Pseudomonadota</taxon>
        <taxon>Gammaproteobacteria</taxon>
        <taxon>Enterobacterales</taxon>
        <taxon>Enterobacteriaceae</taxon>
        <taxon>Escherichia</taxon>
    </lineage>
</organism>
<reference evidence="8 9" key="1">
    <citation type="journal article" date="2010" name="PLoS ONE">
        <title>Complete genome sequence and comparative metabolic profiling of the prototypical enteroaggregative Escherichia coli strain 042.</title>
        <authorList>
            <person name="Chaudhuri R.R."/>
            <person name="Sebaihia M."/>
            <person name="Hobman J.L."/>
            <person name="Webber M.A."/>
            <person name="Leyton D.L."/>
            <person name="Goldberg M.D."/>
            <person name="Cunningham A.F."/>
            <person name="Scott-Tucker A."/>
            <person name="Ferguson P.R."/>
            <person name="Thomas C.M."/>
            <person name="Frankel G."/>
            <person name="Tang C.M."/>
            <person name="Dudley E.G."/>
            <person name="Roberts I.S."/>
            <person name="Rasko D.A."/>
            <person name="Pallen M.J."/>
            <person name="Parkhill J."/>
            <person name="Nataro J.P."/>
            <person name="Thomson N.R."/>
            <person name="Henderson I.R."/>
        </authorList>
    </citation>
    <scope>NUCLEOTIDE SEQUENCE [LARGE SCALE GENOMIC DNA]</scope>
    <source>
        <strain evidence="9">042 / EAEC</strain>
    </source>
</reference>
<keyword evidence="5" id="KW-0949">S-adenosyl-L-methionine</keyword>
<protein>
    <recommendedName>
        <fullName evidence="2">site-specific DNA-methyltransferase (adenine-specific)</fullName>
        <ecNumber evidence="2">2.1.1.72</ecNumber>
    </recommendedName>
</protein>
<dbReference type="AlphaFoldDB" id="D3GX56"/>
<evidence type="ECO:0000256" key="1">
    <source>
        <dbReference type="ARBA" id="ARBA00006594"/>
    </source>
</evidence>
<feature type="domain" description="DNA methylase N-4/N-6" evidence="7">
    <location>
        <begin position="496"/>
        <end position="795"/>
    </location>
</feature>
<keyword evidence="4" id="KW-0808">Transferase</keyword>
<sequence length="1039" mass="119985">MKEKIMSKYNELVKKLKEIFQIDRPELDFGIYRILNARADEINDYLDNKLKAKIQSALADAGNANKSELEHQLQLTIKAATDAGVDPADSPKVQELKKQLAAMASGANEHENAVFSHLLTFFSRYYDNGDFISKRRYKGNTYAIPYSGEEVMLHWANKDQYYIKSGENFANYSFKLEDGRKVSFKLLAADTAKDNRKDNELDRCFVLIEPHVRTKIDEEGDEYEQEYKPVEVVKTSSVVDGKLVETEELVIHFEYKAMKKGTKQDALVQSAISKILADKTVQQHWVDLAKRAPTEKNPSRTELERHLTTYTQRNTADYFIHKDLGGFLTNELDFYIKNEVMNLDNVQNAEVFANIEKQLRMIQCLRAVALELITFLAQIENFQKKLWTKKKFVVETNYIFTVDKLPEELYSIVIKNDAQWEQWKQLGFLSDFSGDREKTLKEKQGLIVDTSLFDSKFKEKFINNIADVDTNVSAYLYSGDNYQVLNLIKIKYNNKVDGIYIDPPYNTNASEILYKNGYKDSSWCSLMSSRLEISKSLLKENAATCTTIDEYEVANLELLLKETFTGYQIRPVVIEYNHRGRVKSNFAITHEYALWTLPENKDVISRQVEISEEIRRNLRRTGSGSTRAESESQFYGIEVDNNTLEIVNVTEALPSLDSAIPTHLNKDTTMVWPVDDQGVERRWYYGRDRVIREAKEGTVWAKRIKGEIQIHYRQAGKPKMRKSVWIGPKLDASTYGSELLNSLFNVTQINFSFPKSIYAVKECLESLSNSKYAHFLDYFAGSGTTGHAVVDMNRDDNGFRKFSLVEQGEYFYSVTLPRVKKAIFTTDWKYGKALSCNPVEQTLIKYIKIESFEDTLNNIALKRTETTKDLFDDLKEIREDYVLNYMLETESKGSLLNTDNFKKPFNYEMDVTTDSAGATERKNIDLVETFNYLIGLHVKSIESNIERGYVRVEGTLPTGERTLILWRDCDKIGYEELNKYANRFDLYAKENTFDVIYINGDHNLPTAFTVDEEDGEIVRSLKIRQIEPEFLNLMFAEEV</sequence>
<comment type="similarity">
    <text evidence="1">Belongs to the N(4)/N(6)-methyltransferase family.</text>
</comment>
<dbReference type="EMBL" id="FN554766">
    <property type="protein sequence ID" value="CBG37640.1"/>
    <property type="molecule type" value="Genomic_DNA"/>
</dbReference>
<name>D3GX56_ECO44</name>
<dbReference type="InterPro" id="IPR002052">
    <property type="entry name" value="DNA_methylase_N6_adenine_CS"/>
</dbReference>
<gene>
    <name evidence="8" type="ordered locus">EC042_4816</name>
</gene>
<dbReference type="Gene3D" id="3.40.50.150">
    <property type="entry name" value="Vaccinia Virus protein VP39"/>
    <property type="match status" value="1"/>
</dbReference>
<dbReference type="Proteomes" id="UP000001407">
    <property type="component" value="Chromosome"/>
</dbReference>
<dbReference type="GO" id="GO:0009007">
    <property type="term" value="F:site-specific DNA-methyltransferase (adenine-specific) activity"/>
    <property type="evidence" value="ECO:0007669"/>
    <property type="project" value="UniProtKB-EC"/>
</dbReference>
<evidence type="ECO:0000256" key="5">
    <source>
        <dbReference type="ARBA" id="ARBA00022691"/>
    </source>
</evidence>
<dbReference type="PRINTS" id="PR00506">
    <property type="entry name" value="D21N6MTFRASE"/>
</dbReference>
<evidence type="ECO:0000256" key="3">
    <source>
        <dbReference type="ARBA" id="ARBA00022603"/>
    </source>
</evidence>
<dbReference type="InterPro" id="IPR029063">
    <property type="entry name" value="SAM-dependent_MTases_sf"/>
</dbReference>
<dbReference type="EC" id="2.1.1.72" evidence="2"/>
<dbReference type="Pfam" id="PF01555">
    <property type="entry name" value="N6_N4_Mtase"/>
    <property type="match status" value="1"/>
</dbReference>
<proteinExistence type="inferred from homology"/>
<dbReference type="GO" id="GO:0008170">
    <property type="term" value="F:N-methyltransferase activity"/>
    <property type="evidence" value="ECO:0007669"/>
    <property type="project" value="InterPro"/>
</dbReference>
<accession>D3GX56</accession>
<comment type="catalytic activity">
    <reaction evidence="6">
        <text>a 2'-deoxyadenosine in DNA + S-adenosyl-L-methionine = an N(6)-methyl-2'-deoxyadenosine in DNA + S-adenosyl-L-homocysteine + H(+)</text>
        <dbReference type="Rhea" id="RHEA:15197"/>
        <dbReference type="Rhea" id="RHEA-COMP:12418"/>
        <dbReference type="Rhea" id="RHEA-COMP:12419"/>
        <dbReference type="ChEBI" id="CHEBI:15378"/>
        <dbReference type="ChEBI" id="CHEBI:57856"/>
        <dbReference type="ChEBI" id="CHEBI:59789"/>
        <dbReference type="ChEBI" id="CHEBI:90615"/>
        <dbReference type="ChEBI" id="CHEBI:90616"/>
        <dbReference type="EC" id="2.1.1.72"/>
    </reaction>
</comment>
<dbReference type="KEGG" id="elo:EC042_4816"/>
<dbReference type="InterPro" id="IPR002941">
    <property type="entry name" value="DNA_methylase_N4/N6"/>
</dbReference>
<dbReference type="REBASE" id="23515">
    <property type="entry name" value="M.Eco042ORF4816P"/>
</dbReference>
<dbReference type="GO" id="GO:0003677">
    <property type="term" value="F:DNA binding"/>
    <property type="evidence" value="ECO:0007669"/>
    <property type="project" value="InterPro"/>
</dbReference>
<evidence type="ECO:0000256" key="4">
    <source>
        <dbReference type="ARBA" id="ARBA00022679"/>
    </source>
</evidence>
<dbReference type="InterPro" id="IPR002295">
    <property type="entry name" value="N4/N6-MTase_EcoPI_Mod-like"/>
</dbReference>
<dbReference type="PROSITE" id="PS00092">
    <property type="entry name" value="N6_MTASE"/>
    <property type="match status" value="1"/>
</dbReference>
<evidence type="ECO:0000256" key="2">
    <source>
        <dbReference type="ARBA" id="ARBA00011900"/>
    </source>
</evidence>